<reference evidence="1 3" key="1">
    <citation type="submission" date="2016-08" db="EMBL/GenBank/DDBJ databases">
        <title>New Insights into Marine Group III Euryarchaeota, from dark to light.</title>
        <authorList>
            <person name="Haro-Moreno J.M."/>
            <person name="Rodriguez-Valera F."/>
            <person name="Lopez-Garcia P."/>
            <person name="Moreira D."/>
            <person name="Martin-Cuadrado A.B."/>
        </authorList>
    </citation>
    <scope>NUCLEOTIDE SEQUENCE [LARGE SCALE GENOMIC DNA]</scope>
    <source>
        <strain evidence="1">CG-Epi2</strain>
    </source>
</reference>
<evidence type="ECO:0000313" key="2">
    <source>
        <dbReference type="EMBL" id="OIR22679.1"/>
    </source>
</evidence>
<protein>
    <submittedName>
        <fullName evidence="1">Uncharacterized protein</fullName>
    </submittedName>
</protein>
<organism evidence="1 3">
    <name type="scientific">Marine Group III euryarchaeote CG-Epi2</name>
    <dbReference type="NCBI Taxonomy" id="1888996"/>
    <lineage>
        <taxon>Archaea</taxon>
        <taxon>Methanobacteriati</taxon>
        <taxon>Thermoplasmatota</taxon>
        <taxon>Thermoplasmata</taxon>
        <taxon>Candidatus Thermoprofundales</taxon>
    </lineage>
</organism>
<dbReference type="EMBL" id="MIYZ01000010">
    <property type="protein sequence ID" value="OIR22679.1"/>
    <property type="molecule type" value="Genomic_DNA"/>
</dbReference>
<comment type="caution">
    <text evidence="1">The sequence shown here is derived from an EMBL/GenBank/DDBJ whole genome shotgun (WGS) entry which is preliminary data.</text>
</comment>
<dbReference type="AlphaFoldDB" id="A0A1J5U7Z4"/>
<dbReference type="EMBL" id="MIYZ01000024">
    <property type="protein sequence ID" value="OIR22076.1"/>
    <property type="molecule type" value="Genomic_DNA"/>
</dbReference>
<evidence type="ECO:0000313" key="3">
    <source>
        <dbReference type="Proteomes" id="UP000183615"/>
    </source>
</evidence>
<dbReference type="Proteomes" id="UP000183615">
    <property type="component" value="Unassembled WGS sequence"/>
</dbReference>
<gene>
    <name evidence="2" type="ORF">BET99_03945</name>
    <name evidence="1" type="ORF">BET99_05120</name>
</gene>
<sequence length="75" mass="8508">MADEVKIDEEGLRRSARSQIIVDTIERSLEKMIFVESNLGKEMEPQDLFQVRREAVAAVAELKYAISVLTGKLEI</sequence>
<evidence type="ECO:0000313" key="1">
    <source>
        <dbReference type="EMBL" id="OIR22076.1"/>
    </source>
</evidence>
<proteinExistence type="predicted"/>
<accession>A0A1J5U7Z4</accession>
<name>A0A1J5U7Z4_9ARCH</name>